<proteinExistence type="predicted"/>
<sequence length="603" mass="68840">MARLNSYYTLCPLIDQQNLLGVEADSNPGCAIVTLGRNIVIRYKLQSLKQVSSWSSKERLTTKVIFDETSKNYVAAFNGKSIRIWQENETSLDNVKKYKVLSSIHTILTLKNVPPILVMQNGATVSLKWALENRKTWNSPGILESDEKILNCQLVSVKDKIYLCALVKLAQVTSYIVVPLKNENYIQESDQIVRIELKRASESLVGHVVMQDENNAYLLTLWSHGRLYNYPLINSSMDSIPGSLISVITSVNTKYPVVMVALNESTIAAYGADAYEEGAVLLIYNVQFKLVQAVQKLKLFTSDAKLWKIEDKLLLAANRHLAIAPYYLAEQRIEAMLGSTLHFKNQNFKEDNEIVVIQESTIADWGTSVSNKINHVSLSNLASDVATQVSNFLREGMSDAIIHRNLIPKLIENKDIASIIWCLDNLKDLPEDLLIQVLGFCLRSSCDSEVPTQNGFMENSQKEFLNKILSICYTDVSLISHLRIGLNFDEILKLLNYLINKLNDESSVINNHTFEFEYKLNSQLYEWTKLLIDSHYQHYLLSRDIQVLKLFDKLNEALEIHLQLIRDLENLRPMIKRLMSGKLLKSTPNDINRFYSIEEIKFY</sequence>
<dbReference type="PANTHER" id="PTHR15633">
    <property type="entry name" value="NUCLEOLAR PROTEIN 11"/>
    <property type="match status" value="1"/>
</dbReference>
<organism evidence="9 10">
    <name type="scientific">Ceratosolen solmsi marchali</name>
    <dbReference type="NCBI Taxonomy" id="326594"/>
    <lineage>
        <taxon>Eukaryota</taxon>
        <taxon>Metazoa</taxon>
        <taxon>Ecdysozoa</taxon>
        <taxon>Arthropoda</taxon>
        <taxon>Hexapoda</taxon>
        <taxon>Insecta</taxon>
        <taxon>Pterygota</taxon>
        <taxon>Neoptera</taxon>
        <taxon>Endopterygota</taxon>
        <taxon>Hymenoptera</taxon>
        <taxon>Apocrita</taxon>
        <taxon>Proctotrupomorpha</taxon>
        <taxon>Chalcidoidea</taxon>
        <taxon>Agaonidae</taxon>
        <taxon>Agaoninae</taxon>
        <taxon>Ceratosolen</taxon>
    </lineage>
</organism>
<dbReference type="GO" id="GO:0030490">
    <property type="term" value="P:maturation of SSU-rRNA"/>
    <property type="evidence" value="ECO:0007669"/>
    <property type="project" value="InterPro"/>
</dbReference>
<keyword evidence="6" id="KW-0539">Nucleus</keyword>
<protein>
    <submittedName>
        <fullName evidence="10">Nucleolar protein 11</fullName>
    </submittedName>
</protein>
<keyword evidence="9" id="KW-1185">Reference proteome</keyword>
<evidence type="ECO:0000259" key="8">
    <source>
        <dbReference type="Pfam" id="PF20998"/>
    </source>
</evidence>
<dbReference type="PANTHER" id="PTHR15633:SF2">
    <property type="entry name" value="NUCLEOLAR PROTEIN 11"/>
    <property type="match status" value="1"/>
</dbReference>
<evidence type="ECO:0000313" key="10">
    <source>
        <dbReference type="RefSeq" id="XP_011497898.1"/>
    </source>
</evidence>
<dbReference type="InterPro" id="IPR012584">
    <property type="entry name" value="NOL11_N"/>
</dbReference>
<evidence type="ECO:0000256" key="5">
    <source>
        <dbReference type="ARBA" id="ARBA00023163"/>
    </source>
</evidence>
<dbReference type="GO" id="GO:0005730">
    <property type="term" value="C:nucleolus"/>
    <property type="evidence" value="ECO:0007669"/>
    <property type="project" value="UniProtKB-SubCell"/>
</dbReference>
<name>A0AAJ6YH02_9HYME</name>
<evidence type="ECO:0000259" key="7">
    <source>
        <dbReference type="Pfam" id="PF08168"/>
    </source>
</evidence>
<keyword evidence="4" id="KW-0010">Activator</keyword>
<dbReference type="GO" id="GO:0003723">
    <property type="term" value="F:RNA binding"/>
    <property type="evidence" value="ECO:0007669"/>
    <property type="project" value="TreeGrafter"/>
</dbReference>
<feature type="domain" description="Nucleolar protein 11 N-terminal" evidence="7">
    <location>
        <begin position="1"/>
        <end position="326"/>
    </location>
</feature>
<dbReference type="Proteomes" id="UP000695007">
    <property type="component" value="Unplaced"/>
</dbReference>
<evidence type="ECO:0000256" key="3">
    <source>
        <dbReference type="ARBA" id="ARBA00023015"/>
    </source>
</evidence>
<comment type="subcellular location">
    <subcellularLocation>
        <location evidence="1">Nucleus</location>
        <location evidence="1">Nucleolus</location>
    </subcellularLocation>
</comment>
<dbReference type="AlphaFoldDB" id="A0AAJ6YH02"/>
<evidence type="ECO:0000256" key="6">
    <source>
        <dbReference type="ARBA" id="ARBA00023242"/>
    </source>
</evidence>
<keyword evidence="2" id="KW-0698">rRNA processing</keyword>
<reference evidence="10" key="1">
    <citation type="submission" date="2025-08" db="UniProtKB">
        <authorList>
            <consortium name="RefSeq"/>
        </authorList>
    </citation>
    <scope>IDENTIFICATION</scope>
</reference>
<keyword evidence="3" id="KW-0805">Transcription regulation</keyword>
<dbReference type="RefSeq" id="XP_011497898.1">
    <property type="nucleotide sequence ID" value="XM_011499596.1"/>
</dbReference>
<dbReference type="KEGG" id="csol:105362222"/>
<dbReference type="Pfam" id="PF08168">
    <property type="entry name" value="NOL11_N"/>
    <property type="match status" value="1"/>
</dbReference>
<feature type="domain" description="Nucleolar protein 11 C-terminal" evidence="8">
    <location>
        <begin position="385"/>
        <end position="603"/>
    </location>
</feature>
<accession>A0AAJ6YH02</accession>
<dbReference type="GeneID" id="105362222"/>
<gene>
    <name evidence="10" type="primary">LOC105362222</name>
</gene>
<evidence type="ECO:0000256" key="4">
    <source>
        <dbReference type="ARBA" id="ARBA00023159"/>
    </source>
</evidence>
<dbReference type="InterPro" id="IPR048897">
    <property type="entry name" value="Nol11_C"/>
</dbReference>
<evidence type="ECO:0000313" key="9">
    <source>
        <dbReference type="Proteomes" id="UP000695007"/>
    </source>
</evidence>
<evidence type="ECO:0000256" key="1">
    <source>
        <dbReference type="ARBA" id="ARBA00004604"/>
    </source>
</evidence>
<dbReference type="Pfam" id="PF20998">
    <property type="entry name" value="Nol11_C"/>
    <property type="match status" value="1"/>
</dbReference>
<keyword evidence="5" id="KW-0804">Transcription</keyword>
<dbReference type="InterPro" id="IPR042859">
    <property type="entry name" value="NOL11"/>
</dbReference>
<evidence type="ECO:0000256" key="2">
    <source>
        <dbReference type="ARBA" id="ARBA00022552"/>
    </source>
</evidence>